<name>A0A183T2U0_SCHSO</name>
<reference evidence="2 3" key="2">
    <citation type="submission" date="2018-11" db="EMBL/GenBank/DDBJ databases">
        <authorList>
            <consortium name="Pathogen Informatics"/>
        </authorList>
    </citation>
    <scope>NUCLEOTIDE SEQUENCE [LARGE SCALE GENOMIC DNA]</scope>
    <source>
        <strain evidence="2 3">NST_G2</strain>
    </source>
</reference>
<evidence type="ECO:0000313" key="3">
    <source>
        <dbReference type="Proteomes" id="UP000275846"/>
    </source>
</evidence>
<gene>
    <name evidence="2" type="ORF">SSLN_LOCUS10788</name>
</gene>
<organism evidence="4">
    <name type="scientific">Schistocephalus solidus</name>
    <name type="common">Tapeworm</name>
    <dbReference type="NCBI Taxonomy" id="70667"/>
    <lineage>
        <taxon>Eukaryota</taxon>
        <taxon>Metazoa</taxon>
        <taxon>Spiralia</taxon>
        <taxon>Lophotrochozoa</taxon>
        <taxon>Platyhelminthes</taxon>
        <taxon>Cestoda</taxon>
        <taxon>Eucestoda</taxon>
        <taxon>Diphyllobothriidea</taxon>
        <taxon>Diphyllobothriidae</taxon>
        <taxon>Schistocephalus</taxon>
    </lineage>
</organism>
<evidence type="ECO:0000313" key="4">
    <source>
        <dbReference type="WBParaSite" id="SSLN_0001120901-mRNA-1"/>
    </source>
</evidence>
<accession>A0A183T2U0</accession>
<dbReference type="AlphaFoldDB" id="A0A183T2U0"/>
<dbReference type="Proteomes" id="UP000275846">
    <property type="component" value="Unassembled WGS sequence"/>
</dbReference>
<reference evidence="4" key="1">
    <citation type="submission" date="2016-06" db="UniProtKB">
        <authorList>
            <consortium name="WormBaseParasite"/>
        </authorList>
    </citation>
    <scope>IDENTIFICATION</scope>
</reference>
<dbReference type="EMBL" id="UYSU01036092">
    <property type="protein sequence ID" value="VDL97173.1"/>
    <property type="molecule type" value="Genomic_DNA"/>
</dbReference>
<protein>
    <submittedName>
        <fullName evidence="2 4">Uncharacterized protein</fullName>
    </submittedName>
</protein>
<sequence>MKNVYQKQRQFHPGARPPAARPGTAAVSAPQAREHARTIWQQQQQQSSSPAAPGRRQGECLWRPFEGACCCRRRRRRRRRCPCRRCPCRRHHCSARTHTPRDEDNKPAEAPGLEVVVSFFFLLIVEAAPLWPLHTQKRAGTLRR</sequence>
<feature type="region of interest" description="Disordered" evidence="1">
    <location>
        <begin position="1"/>
        <end position="57"/>
    </location>
</feature>
<evidence type="ECO:0000256" key="1">
    <source>
        <dbReference type="SAM" id="MobiDB-lite"/>
    </source>
</evidence>
<dbReference type="WBParaSite" id="SSLN_0001120901-mRNA-1">
    <property type="protein sequence ID" value="SSLN_0001120901-mRNA-1"/>
    <property type="gene ID" value="SSLN_0001120901"/>
</dbReference>
<evidence type="ECO:0000313" key="2">
    <source>
        <dbReference type="EMBL" id="VDL97173.1"/>
    </source>
</evidence>
<proteinExistence type="predicted"/>
<keyword evidence="3" id="KW-1185">Reference proteome</keyword>